<dbReference type="OrthoDB" id="1913277at2759"/>
<evidence type="ECO:0000256" key="5">
    <source>
        <dbReference type="ARBA" id="ARBA00023128"/>
    </source>
</evidence>
<organism evidence="8 9">
    <name type="scientific">Amylocarpus encephaloides</name>
    <dbReference type="NCBI Taxonomy" id="45428"/>
    <lineage>
        <taxon>Eukaryota</taxon>
        <taxon>Fungi</taxon>
        <taxon>Dikarya</taxon>
        <taxon>Ascomycota</taxon>
        <taxon>Pezizomycotina</taxon>
        <taxon>Leotiomycetes</taxon>
        <taxon>Helotiales</taxon>
        <taxon>Helotiales incertae sedis</taxon>
        <taxon>Amylocarpus</taxon>
    </lineage>
</organism>
<comment type="caution">
    <text evidence="8">The sequence shown here is derived from an EMBL/GenBank/DDBJ whole genome shotgun (WGS) entry which is preliminary data.</text>
</comment>
<evidence type="ECO:0000256" key="1">
    <source>
        <dbReference type="ARBA" id="ARBA00004448"/>
    </source>
</evidence>
<feature type="transmembrane region" description="Helical" evidence="7">
    <location>
        <begin position="123"/>
        <end position="143"/>
    </location>
</feature>
<dbReference type="GO" id="GO:0005743">
    <property type="term" value="C:mitochondrial inner membrane"/>
    <property type="evidence" value="ECO:0007669"/>
    <property type="project" value="UniProtKB-SubCell"/>
</dbReference>
<name>A0A9P8C1C7_9HELO</name>
<dbReference type="PANTHER" id="PTHR21382">
    <property type="entry name" value="NADH-UBIQUINONE OXIDOREDUCTASE SUBUNIT"/>
    <property type="match status" value="1"/>
</dbReference>
<gene>
    <name evidence="8" type="ORF">BJ875DRAFT_472592</name>
</gene>
<evidence type="ECO:0000313" key="8">
    <source>
        <dbReference type="EMBL" id="KAG9230308.1"/>
    </source>
</evidence>
<comment type="subcellular location">
    <subcellularLocation>
        <location evidence="1">Mitochondrion inner membrane</location>
        <topology evidence="1">Multi-pass membrane protein</topology>
    </subcellularLocation>
</comment>
<keyword evidence="9" id="KW-1185">Reference proteome</keyword>
<evidence type="ECO:0000313" key="9">
    <source>
        <dbReference type="Proteomes" id="UP000824998"/>
    </source>
</evidence>
<keyword evidence="5" id="KW-0496">Mitochondrion</keyword>
<evidence type="ECO:0000256" key="2">
    <source>
        <dbReference type="ARBA" id="ARBA00022692"/>
    </source>
</evidence>
<dbReference type="Proteomes" id="UP000824998">
    <property type="component" value="Unassembled WGS sequence"/>
</dbReference>
<dbReference type="GO" id="GO:0045271">
    <property type="term" value="C:respiratory chain complex I"/>
    <property type="evidence" value="ECO:0007669"/>
    <property type="project" value="InterPro"/>
</dbReference>
<evidence type="ECO:0000256" key="4">
    <source>
        <dbReference type="ARBA" id="ARBA00022989"/>
    </source>
</evidence>
<evidence type="ECO:0000256" key="3">
    <source>
        <dbReference type="ARBA" id="ARBA00022792"/>
    </source>
</evidence>
<keyword evidence="6 7" id="KW-0472">Membrane</keyword>
<keyword evidence="4 7" id="KW-1133">Transmembrane helix</keyword>
<accession>A0A9P8C1C7</accession>
<feature type="transmembrane region" description="Helical" evidence="7">
    <location>
        <begin position="149"/>
        <end position="169"/>
    </location>
</feature>
<feature type="transmembrane region" description="Helical" evidence="7">
    <location>
        <begin position="90"/>
        <end position="111"/>
    </location>
</feature>
<proteinExistence type="predicted"/>
<protein>
    <submittedName>
        <fullName evidence="8">NADH-ubiquinone oxidoreductase subunit</fullName>
    </submittedName>
</protein>
<dbReference type="PANTHER" id="PTHR21382:SF1">
    <property type="entry name" value="NADH DEHYDROGENASE [UBIQUINONE] 1 ALPHA SUBCOMPLEX SUBUNIT 11"/>
    <property type="match status" value="1"/>
</dbReference>
<evidence type="ECO:0000256" key="7">
    <source>
        <dbReference type="SAM" id="Phobius"/>
    </source>
</evidence>
<dbReference type="EMBL" id="MU251684">
    <property type="protein sequence ID" value="KAG9230308.1"/>
    <property type="molecule type" value="Genomic_DNA"/>
</dbReference>
<sequence>MHIPEPRARELRNYEVRLTYCNLKLTTTHQEELQIRCHSSIKMASDDEQYHPKDAVKSSVQASMVTGGAGLLIAAISNSLSKRNVGAWSVFTRGSGTIAAFTAAGGAYVFSRDAMANLREKDDAINFAVGGFFGGAVMGLRSLRTPTVLGLGAATAVALGAFEFTGSSLRGGAKDKDRDEFEYKEYLRKNRRIPIEETIAQIGEGRGIHAPGYDERRQQRIKENYGIDVPAKSTHTPS</sequence>
<dbReference type="GO" id="GO:0006120">
    <property type="term" value="P:mitochondrial electron transport, NADH to ubiquinone"/>
    <property type="evidence" value="ECO:0007669"/>
    <property type="project" value="InterPro"/>
</dbReference>
<reference evidence="8" key="1">
    <citation type="journal article" date="2021" name="IMA Fungus">
        <title>Genomic characterization of three marine fungi, including Emericellopsis atlantica sp. nov. with signatures of a generalist lifestyle and marine biomass degradation.</title>
        <authorList>
            <person name="Hagestad O.C."/>
            <person name="Hou L."/>
            <person name="Andersen J.H."/>
            <person name="Hansen E.H."/>
            <person name="Altermark B."/>
            <person name="Li C."/>
            <person name="Kuhnert E."/>
            <person name="Cox R.J."/>
            <person name="Crous P.W."/>
            <person name="Spatafora J.W."/>
            <person name="Lail K."/>
            <person name="Amirebrahimi M."/>
            <person name="Lipzen A."/>
            <person name="Pangilinan J."/>
            <person name="Andreopoulos W."/>
            <person name="Hayes R.D."/>
            <person name="Ng V."/>
            <person name="Grigoriev I.V."/>
            <person name="Jackson S.A."/>
            <person name="Sutton T.D.S."/>
            <person name="Dobson A.D.W."/>
            <person name="Rama T."/>
        </authorList>
    </citation>
    <scope>NUCLEOTIDE SEQUENCE</scope>
    <source>
        <strain evidence="8">TRa018bII</strain>
    </source>
</reference>
<keyword evidence="3" id="KW-0999">Mitochondrion inner membrane</keyword>
<keyword evidence="2 7" id="KW-0812">Transmembrane</keyword>
<evidence type="ECO:0000256" key="6">
    <source>
        <dbReference type="ARBA" id="ARBA00023136"/>
    </source>
</evidence>
<dbReference type="AlphaFoldDB" id="A0A9P8C1C7"/>
<dbReference type="InterPro" id="IPR039205">
    <property type="entry name" value="NDUFA11"/>
</dbReference>